<reference evidence="1 2" key="1">
    <citation type="submission" date="2021-06" db="EMBL/GenBank/DDBJ databases">
        <title>Caerostris extrusa draft genome.</title>
        <authorList>
            <person name="Kono N."/>
            <person name="Arakawa K."/>
        </authorList>
    </citation>
    <scope>NUCLEOTIDE SEQUENCE [LARGE SCALE GENOMIC DNA]</scope>
</reference>
<proteinExistence type="predicted"/>
<name>A0AAV4PT99_CAEEX</name>
<organism evidence="1 2">
    <name type="scientific">Caerostris extrusa</name>
    <name type="common">Bark spider</name>
    <name type="synonym">Caerostris bankana</name>
    <dbReference type="NCBI Taxonomy" id="172846"/>
    <lineage>
        <taxon>Eukaryota</taxon>
        <taxon>Metazoa</taxon>
        <taxon>Ecdysozoa</taxon>
        <taxon>Arthropoda</taxon>
        <taxon>Chelicerata</taxon>
        <taxon>Arachnida</taxon>
        <taxon>Araneae</taxon>
        <taxon>Araneomorphae</taxon>
        <taxon>Entelegynae</taxon>
        <taxon>Araneoidea</taxon>
        <taxon>Araneidae</taxon>
        <taxon>Caerostris</taxon>
    </lineage>
</organism>
<dbReference type="EMBL" id="BPLR01005038">
    <property type="protein sequence ID" value="GIX99381.1"/>
    <property type="molecule type" value="Genomic_DNA"/>
</dbReference>
<dbReference type="Proteomes" id="UP001054945">
    <property type="component" value="Unassembled WGS sequence"/>
</dbReference>
<dbReference type="AlphaFoldDB" id="A0AAV4PT99"/>
<evidence type="ECO:0000313" key="2">
    <source>
        <dbReference type="Proteomes" id="UP001054945"/>
    </source>
</evidence>
<protein>
    <submittedName>
        <fullName evidence="1">Uncharacterized protein</fullName>
    </submittedName>
</protein>
<evidence type="ECO:0000313" key="1">
    <source>
        <dbReference type="EMBL" id="GIX99381.1"/>
    </source>
</evidence>
<comment type="caution">
    <text evidence="1">The sequence shown here is derived from an EMBL/GenBank/DDBJ whole genome shotgun (WGS) entry which is preliminary data.</text>
</comment>
<accession>A0AAV4PT99</accession>
<sequence>MFYLYLLGILKTIKNVVYHYNVSEDNTNYSKNEASFIGMIFQTVNETSFSTSMMNLCRVKVDFPLRSGVIKAVEATSADASGIIDAELVMAMNKTKIMKKKV</sequence>
<keyword evidence="2" id="KW-1185">Reference proteome</keyword>
<gene>
    <name evidence="1" type="ORF">CEXT_51911</name>
</gene>